<evidence type="ECO:0000256" key="4">
    <source>
        <dbReference type="RuleBase" id="RU003345"/>
    </source>
</evidence>
<dbReference type="PANTHER" id="PTHR43353">
    <property type="entry name" value="SUCCINATE-SEMIALDEHYDE DEHYDROGENASE, MITOCHONDRIAL"/>
    <property type="match status" value="1"/>
</dbReference>
<dbReference type="InterPro" id="IPR016161">
    <property type="entry name" value="Ald_DH/histidinol_DH"/>
</dbReference>
<feature type="active site" evidence="3">
    <location>
        <position position="67"/>
    </location>
</feature>
<evidence type="ECO:0000313" key="7">
    <source>
        <dbReference type="Proteomes" id="UP000345637"/>
    </source>
</evidence>
<dbReference type="InterPro" id="IPR050740">
    <property type="entry name" value="Aldehyde_DH_Superfamily"/>
</dbReference>
<dbReference type="InterPro" id="IPR015590">
    <property type="entry name" value="Aldehyde_DH_dom"/>
</dbReference>
<dbReference type="Proteomes" id="UP000345637">
    <property type="component" value="Unassembled WGS sequence"/>
</dbReference>
<dbReference type="EMBL" id="CAADJE010000022">
    <property type="protein sequence ID" value="VFS64114.1"/>
    <property type="molecule type" value="Genomic_DNA"/>
</dbReference>
<keyword evidence="2 4" id="KW-0560">Oxidoreductase</keyword>
<dbReference type="Pfam" id="PF00171">
    <property type="entry name" value="Aldedh"/>
    <property type="match status" value="1"/>
</dbReference>
<dbReference type="GO" id="GO:0036243">
    <property type="term" value="F:succinate-semialdehyde dehydrogenase (NADP+) activity"/>
    <property type="evidence" value="ECO:0007669"/>
    <property type="project" value="UniProtKB-EC"/>
</dbReference>
<dbReference type="EC" id="1.2.1.79" evidence="6"/>
<dbReference type="PROSITE" id="PS00687">
    <property type="entry name" value="ALDEHYDE_DEHYDR_GLU"/>
    <property type="match status" value="1"/>
</dbReference>
<comment type="similarity">
    <text evidence="1 4">Belongs to the aldehyde dehydrogenase family.</text>
</comment>
<dbReference type="Gene3D" id="3.40.605.10">
    <property type="entry name" value="Aldehyde Dehydrogenase, Chain A, domain 1"/>
    <property type="match status" value="1"/>
</dbReference>
<protein>
    <submittedName>
        <fullName evidence="6">Succinate-semialdehyde dehydrogenase [NADP(+)] GabD</fullName>
        <ecNumber evidence="6">1.2.1.79</ecNumber>
    </submittedName>
</protein>
<dbReference type="AlphaFoldDB" id="A0A485ASZ4"/>
<dbReference type="PANTHER" id="PTHR43353:SF5">
    <property type="entry name" value="SUCCINATE-SEMIALDEHYDE DEHYDROGENASE, MITOCHONDRIAL"/>
    <property type="match status" value="1"/>
</dbReference>
<dbReference type="InterPro" id="IPR029510">
    <property type="entry name" value="Ald_DH_CS_GLU"/>
</dbReference>
<feature type="domain" description="Aldehyde dehydrogenase" evidence="5">
    <location>
        <begin position="1"/>
        <end position="88"/>
    </location>
</feature>
<evidence type="ECO:0000256" key="2">
    <source>
        <dbReference type="ARBA" id="ARBA00023002"/>
    </source>
</evidence>
<evidence type="ECO:0000313" key="6">
    <source>
        <dbReference type="EMBL" id="VFS64114.1"/>
    </source>
</evidence>
<organism evidence="6 7">
    <name type="scientific">Raoultella planticola</name>
    <name type="common">Klebsiella planticola</name>
    <dbReference type="NCBI Taxonomy" id="575"/>
    <lineage>
        <taxon>Bacteria</taxon>
        <taxon>Pseudomonadati</taxon>
        <taxon>Pseudomonadota</taxon>
        <taxon>Gammaproteobacteria</taxon>
        <taxon>Enterobacterales</taxon>
        <taxon>Enterobacteriaceae</taxon>
        <taxon>Klebsiella/Raoultella group</taxon>
        <taxon>Raoultella</taxon>
    </lineage>
</organism>
<evidence type="ECO:0000259" key="5">
    <source>
        <dbReference type="Pfam" id="PF00171"/>
    </source>
</evidence>
<evidence type="ECO:0000256" key="3">
    <source>
        <dbReference type="PROSITE-ProRule" id="PRU10007"/>
    </source>
</evidence>
<dbReference type="InterPro" id="IPR016162">
    <property type="entry name" value="Ald_DH_N"/>
</dbReference>
<evidence type="ECO:0000256" key="1">
    <source>
        <dbReference type="ARBA" id="ARBA00009986"/>
    </source>
</evidence>
<dbReference type="SUPFAM" id="SSF53720">
    <property type="entry name" value="ALDH-like"/>
    <property type="match status" value="1"/>
</dbReference>
<gene>
    <name evidence="6" type="primary">gabD_3</name>
    <name evidence="6" type="ORF">NCTC12998_02444</name>
</gene>
<reference evidence="6 7" key="1">
    <citation type="submission" date="2019-03" db="EMBL/GenBank/DDBJ databases">
        <authorList>
            <consortium name="Pathogen Informatics"/>
        </authorList>
    </citation>
    <scope>NUCLEOTIDE SEQUENCE [LARGE SCALE GENOMIC DNA]</scope>
    <source>
        <strain evidence="6 7">NCTC12998</strain>
    </source>
</reference>
<sequence length="110" mass="11576">MMIFECLRRAGLPAGVANLVIGPTSATYEPLVSSPLVKKISLTGVDPAGGRQMIRDSAATIKRLSMELGGNAPVIVWPDADIDKAAGSLGSHQICQQRPGVCDLRSFLCP</sequence>
<accession>A0A485ASZ4</accession>
<name>A0A485ASZ4_RAOPL</name>
<proteinExistence type="inferred from homology"/>